<evidence type="ECO:0000313" key="1">
    <source>
        <dbReference type="WBParaSite" id="HPLM_0000585601-mRNA-1"/>
    </source>
</evidence>
<dbReference type="WBParaSite" id="HPLM_0000585601-mRNA-1">
    <property type="protein sequence ID" value="HPLM_0000585601-mRNA-1"/>
    <property type="gene ID" value="HPLM_0000585601"/>
</dbReference>
<name>A0A0N4W6Z1_HAEPC</name>
<proteinExistence type="predicted"/>
<protein>
    <submittedName>
        <fullName evidence="1">Diacylglycerol kinase</fullName>
    </submittedName>
</protein>
<organism evidence="1">
    <name type="scientific">Haemonchus placei</name>
    <name type="common">Barber's pole worm</name>
    <dbReference type="NCBI Taxonomy" id="6290"/>
    <lineage>
        <taxon>Eukaryota</taxon>
        <taxon>Metazoa</taxon>
        <taxon>Ecdysozoa</taxon>
        <taxon>Nematoda</taxon>
        <taxon>Chromadorea</taxon>
        <taxon>Rhabditida</taxon>
        <taxon>Rhabditina</taxon>
        <taxon>Rhabditomorpha</taxon>
        <taxon>Strongyloidea</taxon>
        <taxon>Trichostrongylidae</taxon>
        <taxon>Haemonchus</taxon>
    </lineage>
</organism>
<accession>A0A0N4W6Z1</accession>
<reference evidence="1" key="1">
    <citation type="submission" date="2017-02" db="UniProtKB">
        <authorList>
            <consortium name="WormBaseParasite"/>
        </authorList>
    </citation>
    <scope>IDENTIFICATION</scope>
</reference>
<sequence>LVVDCLQITPFGITIRQLSFRVQDVLHCDLIIVVGGENIQHNFVIPGRHRQTLNGVEGTPSEARPEERKFCRVI</sequence>
<dbReference type="AlphaFoldDB" id="A0A0N4W6Z1"/>